<dbReference type="CDD" id="cd00084">
    <property type="entry name" value="HMG-box_SF"/>
    <property type="match status" value="2"/>
</dbReference>
<protein>
    <submittedName>
        <fullName evidence="5">HMG box protein</fullName>
    </submittedName>
</protein>
<comment type="caution">
    <text evidence="5">The sequence shown here is derived from an EMBL/GenBank/DDBJ whole genome shotgun (WGS) entry which is preliminary data.</text>
</comment>
<feature type="domain" description="HMG box" evidence="4">
    <location>
        <begin position="152"/>
        <end position="220"/>
    </location>
</feature>
<feature type="compositionally biased region" description="Basic and acidic residues" evidence="3">
    <location>
        <begin position="80"/>
        <end position="91"/>
    </location>
</feature>
<dbReference type="AlphaFoldDB" id="A0A317WDQ9"/>
<feature type="compositionally biased region" description="Basic and acidic residues" evidence="3">
    <location>
        <begin position="119"/>
        <end position="135"/>
    </location>
</feature>
<evidence type="ECO:0000256" key="3">
    <source>
        <dbReference type="SAM" id="MobiDB-lite"/>
    </source>
</evidence>
<dbReference type="Gene3D" id="1.10.30.10">
    <property type="entry name" value="High mobility group box domain"/>
    <property type="match status" value="2"/>
</dbReference>
<dbReference type="SUPFAM" id="SSF47095">
    <property type="entry name" value="HMG-box"/>
    <property type="match status" value="2"/>
</dbReference>
<feature type="region of interest" description="Disordered" evidence="3">
    <location>
        <begin position="69"/>
        <end position="135"/>
    </location>
</feature>
<reference evidence="5 6" key="1">
    <citation type="submission" date="2016-12" db="EMBL/GenBank/DDBJ databases">
        <title>The genomes of Aspergillus section Nigri reveals drivers in fungal speciation.</title>
        <authorList>
            <consortium name="DOE Joint Genome Institute"/>
            <person name="Vesth T.C."/>
            <person name="Nybo J."/>
            <person name="Theobald S."/>
            <person name="Brandl J."/>
            <person name="Frisvad J.C."/>
            <person name="Nielsen K.F."/>
            <person name="Lyhne E.K."/>
            <person name="Kogle M.E."/>
            <person name="Kuo A."/>
            <person name="Riley R."/>
            <person name="Clum A."/>
            <person name="Nolan M."/>
            <person name="Lipzen A."/>
            <person name="Salamov A."/>
            <person name="Henrissat B."/>
            <person name="Wiebenga A."/>
            <person name="De Vries R.P."/>
            <person name="Grigoriev I.V."/>
            <person name="Mortensen U.H."/>
            <person name="Andersen M.R."/>
            <person name="Baker S.E."/>
        </authorList>
    </citation>
    <scope>NUCLEOTIDE SEQUENCE [LARGE SCALE GENOMIC DNA]</scope>
    <source>
        <strain evidence="5 6">CBS 115572</strain>
    </source>
</reference>
<keyword evidence="2" id="KW-0539">Nucleus</keyword>
<dbReference type="OrthoDB" id="1919336at2759"/>
<dbReference type="EMBL" id="MSFK01000019">
    <property type="protein sequence ID" value="PWY83198.1"/>
    <property type="molecule type" value="Genomic_DNA"/>
</dbReference>
<dbReference type="InterPro" id="IPR036910">
    <property type="entry name" value="HMG_box_dom_sf"/>
</dbReference>
<dbReference type="PANTHER" id="PTHR48112:SF22">
    <property type="entry name" value="MITOCHONDRIAL TRANSCRIPTION FACTOR A, ISOFORM B"/>
    <property type="match status" value="1"/>
</dbReference>
<dbReference type="InterPro" id="IPR009071">
    <property type="entry name" value="HMG_box_dom"/>
</dbReference>
<evidence type="ECO:0000256" key="1">
    <source>
        <dbReference type="ARBA" id="ARBA00023125"/>
    </source>
</evidence>
<keyword evidence="1 2" id="KW-0238">DNA-binding</keyword>
<dbReference type="GO" id="GO:0003677">
    <property type="term" value="F:DNA binding"/>
    <property type="evidence" value="ECO:0007669"/>
    <property type="project" value="UniProtKB-UniRule"/>
</dbReference>
<evidence type="ECO:0000313" key="5">
    <source>
        <dbReference type="EMBL" id="PWY83198.1"/>
    </source>
</evidence>
<feature type="DNA-binding region" description="HMG box" evidence="2">
    <location>
        <begin position="152"/>
        <end position="220"/>
    </location>
</feature>
<name>A0A317WDQ9_9EURO</name>
<dbReference type="PROSITE" id="PS50118">
    <property type="entry name" value="HMG_BOX_2"/>
    <property type="match status" value="2"/>
</dbReference>
<proteinExistence type="predicted"/>
<dbReference type="PANTHER" id="PTHR48112">
    <property type="entry name" value="HIGH MOBILITY GROUP PROTEIN DSP1"/>
    <property type="match status" value="1"/>
</dbReference>
<dbReference type="STRING" id="1450535.A0A317WDQ9"/>
<dbReference type="Proteomes" id="UP000246702">
    <property type="component" value="Unassembled WGS sequence"/>
</dbReference>
<keyword evidence="6" id="KW-1185">Reference proteome</keyword>
<feature type="DNA-binding region" description="HMG box" evidence="2">
    <location>
        <begin position="255"/>
        <end position="321"/>
    </location>
</feature>
<sequence>MPLNLARCGGGVLQHLQLSSAFSRPIRQAISQSHVRCMSLATLGRFSTPNVRYAPVSVALSGRLTNGYATAATPKKRTTKKADPESPEAPKAKKVASKAKKAKTTKSKKATKKPRAKKVLTEEQKEAKKEAKIASDQRKLVKELKAAVLSPPKRLTNYFTLAMFAKLEEVKKEGKELAATDAFKEAAERAKAMSDAERKKFTDAAAANKEAHQEEYEKWLNSHTPLEIKQANMARRRLAQIQNKKFFPIHDPRLVKRAKVGYLFYAEERHQAGDLKHMTVPERGVRIAEEWRGMTDAEKQKYVRLQEADTERYFREYKEVYGEDAPNVGKNLSK</sequence>
<organism evidence="5 6">
    <name type="scientific">Aspergillus sclerotioniger CBS 115572</name>
    <dbReference type="NCBI Taxonomy" id="1450535"/>
    <lineage>
        <taxon>Eukaryota</taxon>
        <taxon>Fungi</taxon>
        <taxon>Dikarya</taxon>
        <taxon>Ascomycota</taxon>
        <taxon>Pezizomycotina</taxon>
        <taxon>Eurotiomycetes</taxon>
        <taxon>Eurotiomycetidae</taxon>
        <taxon>Eurotiales</taxon>
        <taxon>Aspergillaceae</taxon>
        <taxon>Aspergillus</taxon>
        <taxon>Aspergillus subgen. Circumdati</taxon>
    </lineage>
</organism>
<gene>
    <name evidence="5" type="ORF">BO94DRAFT_536669</name>
</gene>
<feature type="domain" description="HMG box" evidence="4">
    <location>
        <begin position="255"/>
        <end position="321"/>
    </location>
</feature>
<dbReference type="SMART" id="SM00398">
    <property type="entry name" value="HMG"/>
    <property type="match status" value="2"/>
</dbReference>
<dbReference type="InterPro" id="IPR050342">
    <property type="entry name" value="HMGB"/>
</dbReference>
<dbReference type="RefSeq" id="XP_025465983.1">
    <property type="nucleotide sequence ID" value="XM_025612069.1"/>
</dbReference>
<accession>A0A317WDQ9</accession>
<evidence type="ECO:0000256" key="2">
    <source>
        <dbReference type="PROSITE-ProRule" id="PRU00267"/>
    </source>
</evidence>
<dbReference type="GO" id="GO:0005634">
    <property type="term" value="C:nucleus"/>
    <property type="evidence" value="ECO:0007669"/>
    <property type="project" value="UniProtKB-UniRule"/>
</dbReference>
<evidence type="ECO:0000313" key="6">
    <source>
        <dbReference type="Proteomes" id="UP000246702"/>
    </source>
</evidence>
<dbReference type="GeneID" id="37114212"/>
<feature type="compositionally biased region" description="Basic residues" evidence="3">
    <location>
        <begin position="92"/>
        <end position="118"/>
    </location>
</feature>
<evidence type="ECO:0000259" key="4">
    <source>
        <dbReference type="PROSITE" id="PS50118"/>
    </source>
</evidence>
<dbReference type="Pfam" id="PF00505">
    <property type="entry name" value="HMG_box"/>
    <property type="match status" value="2"/>
</dbReference>